<dbReference type="AlphaFoldDB" id="A0A6J7D9G4"/>
<sequence length="58" mass="6375">MSFERPAPDLTKLLAAWQEWETGEQTPGRVLADLKKSGLGDVLKQLIDEGWVPSVPAV</sequence>
<proteinExistence type="predicted"/>
<reference evidence="1" key="1">
    <citation type="submission" date="2020-05" db="EMBL/GenBank/DDBJ databases">
        <authorList>
            <person name="Chiriac C."/>
            <person name="Salcher M."/>
            <person name="Ghai R."/>
            <person name="Kavagutti S V."/>
        </authorList>
    </citation>
    <scope>NUCLEOTIDE SEQUENCE</scope>
</reference>
<protein>
    <submittedName>
        <fullName evidence="1">Unannotated protein</fullName>
    </submittedName>
</protein>
<organism evidence="1">
    <name type="scientific">freshwater metagenome</name>
    <dbReference type="NCBI Taxonomy" id="449393"/>
    <lineage>
        <taxon>unclassified sequences</taxon>
        <taxon>metagenomes</taxon>
        <taxon>ecological metagenomes</taxon>
    </lineage>
</organism>
<dbReference type="EMBL" id="CAFBLP010000009">
    <property type="protein sequence ID" value="CAB4865828.1"/>
    <property type="molecule type" value="Genomic_DNA"/>
</dbReference>
<evidence type="ECO:0000313" key="1">
    <source>
        <dbReference type="EMBL" id="CAB4865828.1"/>
    </source>
</evidence>
<name>A0A6J7D9G4_9ZZZZ</name>
<gene>
    <name evidence="1" type="ORF">UFOPK3376_00535</name>
</gene>
<accession>A0A6J7D9G4</accession>